<evidence type="ECO:0000313" key="2">
    <source>
        <dbReference type="Proteomes" id="UP000465220"/>
    </source>
</evidence>
<keyword evidence="2" id="KW-1185">Reference proteome</keyword>
<proteinExistence type="predicted"/>
<accession>A0ABQ1AK71</accession>
<reference evidence="1 2" key="1">
    <citation type="submission" date="2020-01" db="EMBL/GenBank/DDBJ databases">
        <title>Draft genome sequence of Aspergillus lentulus IFM 60648.</title>
        <authorList>
            <person name="Takahashi H."/>
            <person name="Yaguchi T."/>
        </authorList>
    </citation>
    <scope>NUCLEOTIDE SEQUENCE [LARGE SCALE GENOMIC DNA]</scope>
    <source>
        <strain evidence="1 2">IFM 60648</strain>
    </source>
</reference>
<evidence type="ECO:0000313" key="1">
    <source>
        <dbReference type="EMBL" id="GFF83421.1"/>
    </source>
</evidence>
<dbReference type="Proteomes" id="UP000465220">
    <property type="component" value="Unassembled WGS sequence"/>
</dbReference>
<protein>
    <submittedName>
        <fullName evidence="1">Uncharacterized protein</fullName>
    </submittedName>
</protein>
<comment type="caution">
    <text evidence="1">The sequence shown here is derived from an EMBL/GenBank/DDBJ whole genome shotgun (WGS) entry which is preliminary data.</text>
</comment>
<organism evidence="1 2">
    <name type="scientific">Aspergillus lentulus</name>
    <dbReference type="NCBI Taxonomy" id="293939"/>
    <lineage>
        <taxon>Eukaryota</taxon>
        <taxon>Fungi</taxon>
        <taxon>Dikarya</taxon>
        <taxon>Ascomycota</taxon>
        <taxon>Pezizomycotina</taxon>
        <taxon>Eurotiomycetes</taxon>
        <taxon>Eurotiomycetidae</taxon>
        <taxon>Eurotiales</taxon>
        <taxon>Aspergillaceae</taxon>
        <taxon>Aspergillus</taxon>
        <taxon>Aspergillus subgen. Fumigati</taxon>
    </lineage>
</organism>
<name>A0ABQ1AK71_ASPLE</name>
<dbReference type="EMBL" id="BLKI01000040">
    <property type="protein sequence ID" value="GFF83421.1"/>
    <property type="molecule type" value="Genomic_DNA"/>
</dbReference>
<gene>
    <name evidence="1" type="ORF">IFM60648_06691</name>
</gene>
<sequence length="127" mass="14512">MEYQDFELSWKLYSKACEPAQLLDLHMLDKISSCTSSNASDERKRQGFWQLIPSHMDFRVLHNMVPTISGTDWNVNLPWLSYKPGIDGGGHHTVSAAAFIAKSEWSTQAPLIRPRRIRFSTWSAIAM</sequence>